<dbReference type="Proteomes" id="UP000604825">
    <property type="component" value="Unassembled WGS sequence"/>
</dbReference>
<reference evidence="6" key="1">
    <citation type="submission" date="2020-10" db="EMBL/GenBank/DDBJ databases">
        <authorList>
            <person name="Han B."/>
            <person name="Lu T."/>
            <person name="Zhao Q."/>
            <person name="Huang X."/>
            <person name="Zhao Y."/>
        </authorList>
    </citation>
    <scope>NUCLEOTIDE SEQUENCE</scope>
</reference>
<dbReference type="SUPFAM" id="SSF47954">
    <property type="entry name" value="Cyclin-like"/>
    <property type="match status" value="2"/>
</dbReference>
<keyword evidence="7" id="KW-1185">Reference proteome</keyword>
<evidence type="ECO:0000313" key="7">
    <source>
        <dbReference type="Proteomes" id="UP000604825"/>
    </source>
</evidence>
<name>A0A811NAI5_9POAL</name>
<evidence type="ECO:0000256" key="2">
    <source>
        <dbReference type="ARBA" id="ARBA00023127"/>
    </source>
</evidence>
<feature type="domain" description="Cyclin-like" evidence="5">
    <location>
        <begin position="302"/>
        <end position="383"/>
    </location>
</feature>
<accession>A0A811NAI5</accession>
<keyword evidence="3" id="KW-0131">Cell cycle</keyword>
<organism evidence="6 7">
    <name type="scientific">Miscanthus lutarioriparius</name>
    <dbReference type="NCBI Taxonomy" id="422564"/>
    <lineage>
        <taxon>Eukaryota</taxon>
        <taxon>Viridiplantae</taxon>
        <taxon>Streptophyta</taxon>
        <taxon>Embryophyta</taxon>
        <taxon>Tracheophyta</taxon>
        <taxon>Spermatophyta</taxon>
        <taxon>Magnoliopsida</taxon>
        <taxon>Liliopsida</taxon>
        <taxon>Poales</taxon>
        <taxon>Poaceae</taxon>
        <taxon>PACMAD clade</taxon>
        <taxon>Panicoideae</taxon>
        <taxon>Andropogonodae</taxon>
        <taxon>Andropogoneae</taxon>
        <taxon>Saccharinae</taxon>
        <taxon>Miscanthus</taxon>
    </lineage>
</organism>
<evidence type="ECO:0000256" key="4">
    <source>
        <dbReference type="RuleBase" id="RU000383"/>
    </source>
</evidence>
<evidence type="ECO:0000256" key="1">
    <source>
        <dbReference type="ARBA" id="ARBA00022618"/>
    </source>
</evidence>
<sequence>MDRWGTVGARRSAWLGGKRQPTHLCVLTLSARTASTPRGSHCIELHGLDVGTAVASNEEGIGQRQARMVGWRRGEESGVARRTARRCGTDHGGATWLGGQWGGVGGKRSRGAVARRAEWRRIDLGIGIVPTSSLPKVALSVGRDGEARIVVHGAGDILKVFVRIRGGGEEWALEKTVQLSVAMLGLKGHRWISLACERPVVAATDHGAPPGAAGARDHGGVPFGHGHNGGGAPALASGGLREPRIHLVLLLVPNTGTFVLLLVLASGRSALQPKAQKTDASKEGKFTCVYIPHLVEESRCSQVVHYKLELLEETLFLTVNIIDRFLAHETVVQKKLKLVGVTAMLLACKYEEVSVPVVEDLILICDRAYTRAGILEMERRIVNTHNFNMSVPTPYCFMRRFLKAAQSEKKLELLSFFMIELSLVEYEMLQFCPSMLAAAAIYTAQCTMLAWSFCDIDICFVVII</sequence>
<dbReference type="Pfam" id="PF00134">
    <property type="entry name" value="Cyclin_N"/>
    <property type="match status" value="1"/>
</dbReference>
<dbReference type="EMBL" id="CAJGYO010000003">
    <property type="protein sequence ID" value="CAD6220857.1"/>
    <property type="molecule type" value="Genomic_DNA"/>
</dbReference>
<proteinExistence type="inferred from homology"/>
<evidence type="ECO:0000313" key="6">
    <source>
        <dbReference type="EMBL" id="CAD6220857.1"/>
    </source>
</evidence>
<dbReference type="FunFam" id="1.10.472.10:FF:000001">
    <property type="entry name" value="G2/mitotic-specific cyclin"/>
    <property type="match status" value="1"/>
</dbReference>
<dbReference type="PANTHER" id="PTHR10177">
    <property type="entry name" value="CYCLINS"/>
    <property type="match status" value="1"/>
</dbReference>
<keyword evidence="2 4" id="KW-0195">Cyclin</keyword>
<dbReference type="GO" id="GO:0051301">
    <property type="term" value="P:cell division"/>
    <property type="evidence" value="ECO:0007669"/>
    <property type="project" value="UniProtKB-KW"/>
</dbReference>
<dbReference type="InterPro" id="IPR039361">
    <property type="entry name" value="Cyclin"/>
</dbReference>
<keyword evidence="1" id="KW-0132">Cell division</keyword>
<dbReference type="Pfam" id="PF02984">
    <property type="entry name" value="Cyclin_C"/>
    <property type="match status" value="1"/>
</dbReference>
<feature type="domain" description="Cyclin-like" evidence="5">
    <location>
        <begin position="396"/>
        <end position="464"/>
    </location>
</feature>
<dbReference type="AlphaFoldDB" id="A0A811NAI5"/>
<dbReference type="InterPro" id="IPR013763">
    <property type="entry name" value="Cyclin-like_dom"/>
</dbReference>
<dbReference type="InterPro" id="IPR006671">
    <property type="entry name" value="Cyclin_N"/>
</dbReference>
<comment type="caution">
    <text evidence="6">The sequence shown here is derived from an EMBL/GenBank/DDBJ whole genome shotgun (WGS) entry which is preliminary data.</text>
</comment>
<dbReference type="SMART" id="SM00385">
    <property type="entry name" value="CYCLIN"/>
    <property type="match status" value="2"/>
</dbReference>
<dbReference type="InterPro" id="IPR036915">
    <property type="entry name" value="Cyclin-like_sf"/>
</dbReference>
<evidence type="ECO:0000259" key="5">
    <source>
        <dbReference type="SMART" id="SM00385"/>
    </source>
</evidence>
<dbReference type="Gene3D" id="1.10.472.10">
    <property type="entry name" value="Cyclin-like"/>
    <property type="match status" value="1"/>
</dbReference>
<protein>
    <recommendedName>
        <fullName evidence="5">Cyclin-like domain-containing protein</fullName>
    </recommendedName>
</protein>
<gene>
    <name evidence="6" type="ORF">NCGR_LOCUS14277</name>
</gene>
<comment type="similarity">
    <text evidence="4">Belongs to the cyclin family.</text>
</comment>
<evidence type="ECO:0000256" key="3">
    <source>
        <dbReference type="ARBA" id="ARBA00023306"/>
    </source>
</evidence>
<dbReference type="OrthoDB" id="5590282at2759"/>
<dbReference type="InterPro" id="IPR004367">
    <property type="entry name" value="Cyclin_C-dom"/>
</dbReference>